<accession>A0ABR4IW14</accession>
<comment type="caution">
    <text evidence="2">The sequence shown here is derived from an EMBL/GenBank/DDBJ whole genome shotgun (WGS) entry which is preliminary data.</text>
</comment>
<feature type="region of interest" description="Disordered" evidence="1">
    <location>
        <begin position="78"/>
        <end position="109"/>
    </location>
</feature>
<dbReference type="Proteomes" id="UP001610446">
    <property type="component" value="Unassembled WGS sequence"/>
</dbReference>
<evidence type="ECO:0000256" key="1">
    <source>
        <dbReference type="SAM" id="MobiDB-lite"/>
    </source>
</evidence>
<feature type="compositionally biased region" description="Basic residues" evidence="1">
    <location>
        <begin position="13"/>
        <end position="23"/>
    </location>
</feature>
<evidence type="ECO:0000313" key="3">
    <source>
        <dbReference type="Proteomes" id="UP001610446"/>
    </source>
</evidence>
<protein>
    <submittedName>
        <fullName evidence="2">Uncharacterized protein</fullName>
    </submittedName>
</protein>
<feature type="region of interest" description="Disordered" evidence="1">
    <location>
        <begin position="130"/>
        <end position="151"/>
    </location>
</feature>
<sequence length="172" mass="18647">MPQRGTMHVSKASAKRKGTKRKTSAPSRGASRVLSAIVRTSNSVAVSLRGDDLRWLISELHSCRGSDPTVHIIVHEESLDRKPKIESQPSPPSSVSSAAPSGQISPTPNILDTLRVTTRERDFLQQMATPQSCDEPAATIGDEECHTGRGPPEAYLISADLSDTEWNTFTTL</sequence>
<organism evidence="2 3">
    <name type="scientific">Aspergillus pseudoustus</name>
    <dbReference type="NCBI Taxonomy" id="1810923"/>
    <lineage>
        <taxon>Eukaryota</taxon>
        <taxon>Fungi</taxon>
        <taxon>Dikarya</taxon>
        <taxon>Ascomycota</taxon>
        <taxon>Pezizomycotina</taxon>
        <taxon>Eurotiomycetes</taxon>
        <taxon>Eurotiomycetidae</taxon>
        <taxon>Eurotiales</taxon>
        <taxon>Aspergillaceae</taxon>
        <taxon>Aspergillus</taxon>
        <taxon>Aspergillus subgen. Nidulantes</taxon>
    </lineage>
</organism>
<proteinExistence type="predicted"/>
<evidence type="ECO:0000313" key="2">
    <source>
        <dbReference type="EMBL" id="KAL2831027.1"/>
    </source>
</evidence>
<name>A0ABR4IW14_9EURO</name>
<gene>
    <name evidence="2" type="ORF">BJY01DRAFT_254403</name>
</gene>
<feature type="region of interest" description="Disordered" evidence="1">
    <location>
        <begin position="1"/>
        <end position="31"/>
    </location>
</feature>
<keyword evidence="3" id="KW-1185">Reference proteome</keyword>
<reference evidence="2 3" key="1">
    <citation type="submission" date="2024-07" db="EMBL/GenBank/DDBJ databases">
        <title>Section-level genome sequencing and comparative genomics of Aspergillus sections Usti and Cavernicolus.</title>
        <authorList>
            <consortium name="Lawrence Berkeley National Laboratory"/>
            <person name="Nybo J.L."/>
            <person name="Vesth T.C."/>
            <person name="Theobald S."/>
            <person name="Frisvad J.C."/>
            <person name="Larsen T.O."/>
            <person name="Kjaerboelling I."/>
            <person name="Rothschild-Mancinelli K."/>
            <person name="Lyhne E.K."/>
            <person name="Kogle M.E."/>
            <person name="Barry K."/>
            <person name="Clum A."/>
            <person name="Na H."/>
            <person name="Ledsgaard L."/>
            <person name="Lin J."/>
            <person name="Lipzen A."/>
            <person name="Kuo A."/>
            <person name="Riley R."/>
            <person name="Mondo S."/>
            <person name="Labutti K."/>
            <person name="Haridas S."/>
            <person name="Pangalinan J."/>
            <person name="Salamov A.A."/>
            <person name="Simmons B.A."/>
            <person name="Magnuson J.K."/>
            <person name="Chen J."/>
            <person name="Drula E."/>
            <person name="Henrissat B."/>
            <person name="Wiebenga A."/>
            <person name="Lubbers R.J."/>
            <person name="Gomes A.C."/>
            <person name="Makela M.R."/>
            <person name="Stajich J."/>
            <person name="Grigoriev I.V."/>
            <person name="Mortensen U.H."/>
            <person name="De Vries R.P."/>
            <person name="Baker S.E."/>
            <person name="Andersen M.R."/>
        </authorList>
    </citation>
    <scope>NUCLEOTIDE SEQUENCE [LARGE SCALE GENOMIC DNA]</scope>
    <source>
        <strain evidence="2 3">CBS 123904</strain>
    </source>
</reference>
<dbReference type="EMBL" id="JBFXLU010000291">
    <property type="protein sequence ID" value="KAL2831027.1"/>
    <property type="molecule type" value="Genomic_DNA"/>
</dbReference>